<protein>
    <recommendedName>
        <fullName evidence="9">Glucose-1-phosphate adenylyltransferase</fullName>
        <ecNumber evidence="9">2.7.7.27</ecNumber>
    </recommendedName>
    <alternativeName>
        <fullName evidence="9">ADP-glucose pyrophosphorylase</fullName>
        <shortName evidence="9">ADPGlc PPase</shortName>
    </alternativeName>
    <alternativeName>
        <fullName evidence="9">ADP-glucose synthase</fullName>
    </alternativeName>
</protein>
<feature type="domain" description="Glucose-1-phosphate adenylyltransferase/Bifunctional protein GlmU-like C-terminal hexapeptide" evidence="11">
    <location>
        <begin position="296"/>
        <end position="400"/>
    </location>
</feature>
<dbReference type="GO" id="GO:0005978">
    <property type="term" value="P:glycogen biosynthetic process"/>
    <property type="evidence" value="ECO:0007669"/>
    <property type="project" value="UniProtKB-UniRule"/>
</dbReference>
<keyword evidence="3 9" id="KW-0808">Transferase</keyword>
<evidence type="ECO:0000256" key="5">
    <source>
        <dbReference type="ARBA" id="ARBA00022741"/>
    </source>
</evidence>
<evidence type="ECO:0000256" key="6">
    <source>
        <dbReference type="ARBA" id="ARBA00022840"/>
    </source>
</evidence>
<gene>
    <name evidence="9 12" type="primary">glgC</name>
    <name evidence="12" type="ORF">XM47_17760</name>
</gene>
<evidence type="ECO:0000313" key="12">
    <source>
        <dbReference type="EMBL" id="KMT63798.1"/>
    </source>
</evidence>
<dbReference type="NCBIfam" id="NF002023">
    <property type="entry name" value="PRK00844.1"/>
    <property type="match status" value="1"/>
</dbReference>
<comment type="similarity">
    <text evidence="1 9">Belongs to the bacterial/plant glucose-1-phosphate adenylyltransferase family.</text>
</comment>
<dbReference type="UniPathway" id="UPA00164"/>
<feature type="domain" description="Nucleotidyl transferase" evidence="10">
    <location>
        <begin position="6"/>
        <end position="273"/>
    </location>
</feature>
<evidence type="ECO:0000256" key="3">
    <source>
        <dbReference type="ARBA" id="ARBA00022679"/>
    </source>
</evidence>
<dbReference type="EMBL" id="LAZL01000041">
    <property type="protein sequence ID" value="KMT63798.1"/>
    <property type="molecule type" value="Genomic_DNA"/>
</dbReference>
<dbReference type="InterPro" id="IPR011831">
    <property type="entry name" value="ADP-Glc_PPase"/>
</dbReference>
<dbReference type="STRING" id="1513271.XM47_17760"/>
<comment type="function">
    <text evidence="9">Involved in the biosynthesis of ADP-glucose, a building block required for the elongation reactions to produce glycogen. Catalyzes the reaction between ATP and alpha-D-glucose 1-phosphate (G1P) to produce pyrophosphate and ADP-Glc.</text>
</comment>
<evidence type="ECO:0000313" key="13">
    <source>
        <dbReference type="Proteomes" id="UP000037600"/>
    </source>
</evidence>
<dbReference type="CDD" id="cd02508">
    <property type="entry name" value="ADP_Glucose_PP"/>
    <property type="match status" value="1"/>
</dbReference>
<dbReference type="NCBIfam" id="TIGR02091">
    <property type="entry name" value="glgC"/>
    <property type="match status" value="1"/>
</dbReference>
<dbReference type="OrthoDB" id="9801810at2"/>
<keyword evidence="6 9" id="KW-0067">ATP-binding</keyword>
<keyword evidence="8 9" id="KW-0119">Carbohydrate metabolism</keyword>
<dbReference type="Gene3D" id="3.90.550.10">
    <property type="entry name" value="Spore Coat Polysaccharide Biosynthesis Protein SpsA, Chain A"/>
    <property type="match status" value="1"/>
</dbReference>
<feature type="site" description="Could play a key role in the communication between the regulatory and the substrate sites" evidence="9">
    <location>
        <position position="95"/>
    </location>
</feature>
<keyword evidence="4 9" id="KW-0548">Nucleotidyltransferase</keyword>
<comment type="catalytic activity">
    <reaction evidence="9">
        <text>alpha-D-glucose 1-phosphate + ATP + H(+) = ADP-alpha-D-glucose + diphosphate</text>
        <dbReference type="Rhea" id="RHEA:12120"/>
        <dbReference type="ChEBI" id="CHEBI:15378"/>
        <dbReference type="ChEBI" id="CHEBI:30616"/>
        <dbReference type="ChEBI" id="CHEBI:33019"/>
        <dbReference type="ChEBI" id="CHEBI:57498"/>
        <dbReference type="ChEBI" id="CHEBI:58601"/>
        <dbReference type="EC" id="2.7.7.27"/>
    </reaction>
</comment>
<reference evidence="12 13" key="1">
    <citation type="submission" date="2015-04" db="EMBL/GenBank/DDBJ databases">
        <title>Draft Genome Sequence of the Novel Agar-Digesting Marine Bacterium Q1.</title>
        <authorList>
            <person name="Li Y."/>
            <person name="Li D."/>
            <person name="Chen G."/>
            <person name="Du Z."/>
        </authorList>
    </citation>
    <scope>NUCLEOTIDE SEQUENCE [LARGE SCALE GENOMIC DNA]</scope>
    <source>
        <strain evidence="12 13">Q1</strain>
    </source>
</reference>
<evidence type="ECO:0000259" key="10">
    <source>
        <dbReference type="Pfam" id="PF00483"/>
    </source>
</evidence>
<sequence length="410" mass="45720">MAGILSMILAGGAGTRLFPLTETRTKPAVPFAGQYRLIDFVLNNFVNSDLLKIYVLTQFKSQSLNIHLRQAWHFSGLTDHFIDPIPAQMRMGKRWYEGTADAIYQNLRLIEIHQPDQVVIFGSDHIYKMNVRQMTTFHTDKEADLTVAAIRVPIEEAHQFGVMEIDEEGRLIGFEEKPANPKSLPGNPDVALISMGNYVFESEVLYKELKADAKDPNSSHDFGKNIIPNLMKNGNVFVYDFANNKIPGEKGDPFYWRDVGTIDAYWQASMDLLNANSEFNMFNPKWPMRTYHPTLPSAQIFKPENGEHNQIVDSSIASGCVVNGARVEKSVLGYEVTVEPNAEVTESVIMGNTVIGSGCKLHRTILDKNVKIAPGTEIGLDHDLDEKRGFTISANGIVTVPKGTVVGFDK</sequence>
<accession>A0A0J8GSW5</accession>
<comment type="subunit">
    <text evidence="9">Homotetramer.</text>
</comment>
<proteinExistence type="inferred from homology"/>
<keyword evidence="7 9" id="KW-0320">Glycogen biosynthesis</keyword>
<evidence type="ECO:0000256" key="4">
    <source>
        <dbReference type="ARBA" id="ARBA00022695"/>
    </source>
</evidence>
<evidence type="ECO:0000256" key="2">
    <source>
        <dbReference type="ARBA" id="ARBA00022600"/>
    </source>
</evidence>
<dbReference type="SUPFAM" id="SSF53448">
    <property type="entry name" value="Nucleotide-diphospho-sugar transferases"/>
    <property type="match status" value="1"/>
</dbReference>
<evidence type="ECO:0000259" key="11">
    <source>
        <dbReference type="Pfam" id="PF24894"/>
    </source>
</evidence>
<dbReference type="PATRIC" id="fig|1513271.3.peg.3639"/>
<comment type="pathway">
    <text evidence="9">Glycan biosynthesis; glycogen biosynthesis.</text>
</comment>
<feature type="binding site" evidence="9">
    <location>
        <position position="161"/>
    </location>
    <ligand>
        <name>alpha-D-glucose 1-phosphate</name>
        <dbReference type="ChEBI" id="CHEBI:58601"/>
    </ligand>
</feature>
<keyword evidence="2 9" id="KW-0321">Glycogen metabolism</keyword>
<dbReference type="Gene3D" id="2.160.10.10">
    <property type="entry name" value="Hexapeptide repeat proteins"/>
    <property type="match status" value="1"/>
</dbReference>
<dbReference type="InterPro" id="IPR029044">
    <property type="entry name" value="Nucleotide-diphossugar_trans"/>
</dbReference>
<dbReference type="PROSITE" id="PS00809">
    <property type="entry name" value="ADP_GLC_PYROPHOSPH_2"/>
    <property type="match status" value="1"/>
</dbReference>
<dbReference type="GO" id="GO:0008878">
    <property type="term" value="F:glucose-1-phosphate adenylyltransferase activity"/>
    <property type="evidence" value="ECO:0007669"/>
    <property type="project" value="UniProtKB-UniRule"/>
</dbReference>
<dbReference type="InterPro" id="IPR011004">
    <property type="entry name" value="Trimer_LpxA-like_sf"/>
</dbReference>
<feature type="binding site" evidence="9">
    <location>
        <position position="96"/>
    </location>
    <ligand>
        <name>alpha-D-glucose 1-phosphate</name>
        <dbReference type="ChEBI" id="CHEBI:58601"/>
    </ligand>
</feature>
<keyword evidence="13" id="KW-1185">Reference proteome</keyword>
<feature type="binding site" evidence="9">
    <location>
        <position position="194"/>
    </location>
    <ligand>
        <name>alpha-D-glucose 1-phosphate</name>
        <dbReference type="ChEBI" id="CHEBI:58601"/>
    </ligand>
</feature>
<name>A0A0J8GSW5_9ALTE</name>
<dbReference type="InterPro" id="IPR005835">
    <property type="entry name" value="NTP_transferase_dom"/>
</dbReference>
<dbReference type="InterPro" id="IPR023049">
    <property type="entry name" value="GlgC_bac"/>
</dbReference>
<dbReference type="CDD" id="cd04651">
    <property type="entry name" value="LbH_G1P_AT_C"/>
    <property type="match status" value="1"/>
</dbReference>
<evidence type="ECO:0000256" key="9">
    <source>
        <dbReference type="HAMAP-Rule" id="MF_00624"/>
    </source>
</evidence>
<dbReference type="InterPro" id="IPR056818">
    <property type="entry name" value="GlmU/GlgC-like_hexapep"/>
</dbReference>
<dbReference type="AlphaFoldDB" id="A0A0J8GSW5"/>
<evidence type="ECO:0000256" key="7">
    <source>
        <dbReference type="ARBA" id="ARBA00023056"/>
    </source>
</evidence>
<organism evidence="12 13">
    <name type="scientific">Catenovulum maritimum</name>
    <dbReference type="NCBI Taxonomy" id="1513271"/>
    <lineage>
        <taxon>Bacteria</taxon>
        <taxon>Pseudomonadati</taxon>
        <taxon>Pseudomonadota</taxon>
        <taxon>Gammaproteobacteria</taxon>
        <taxon>Alteromonadales</taxon>
        <taxon>Alteromonadaceae</taxon>
        <taxon>Catenovulum</taxon>
    </lineage>
</organism>
<dbReference type="HAMAP" id="MF_00624">
    <property type="entry name" value="GlgC"/>
    <property type="match status" value="1"/>
</dbReference>
<comment type="caution">
    <text evidence="12">The sequence shown here is derived from an EMBL/GenBank/DDBJ whole genome shotgun (WGS) entry which is preliminary data.</text>
</comment>
<dbReference type="PANTHER" id="PTHR43523">
    <property type="entry name" value="GLUCOSE-1-PHOSPHATE ADENYLYLTRANSFERASE-RELATED"/>
    <property type="match status" value="1"/>
</dbReference>
<dbReference type="SUPFAM" id="SSF51161">
    <property type="entry name" value="Trimeric LpxA-like enzymes"/>
    <property type="match status" value="1"/>
</dbReference>
<dbReference type="EC" id="2.7.7.27" evidence="9"/>
<evidence type="ECO:0000256" key="8">
    <source>
        <dbReference type="ARBA" id="ARBA00023277"/>
    </source>
</evidence>
<dbReference type="PANTHER" id="PTHR43523:SF2">
    <property type="entry name" value="GLUCOSE-1-PHOSPHATE ADENYLYLTRANSFERASE"/>
    <property type="match status" value="1"/>
</dbReference>
<dbReference type="Pfam" id="PF24894">
    <property type="entry name" value="Hexapep_GlmU"/>
    <property type="match status" value="1"/>
</dbReference>
<dbReference type="GO" id="GO:0005524">
    <property type="term" value="F:ATP binding"/>
    <property type="evidence" value="ECO:0007669"/>
    <property type="project" value="UniProtKB-KW"/>
</dbReference>
<dbReference type="NCBIfam" id="NF001947">
    <property type="entry name" value="PRK00725.1"/>
    <property type="match status" value="1"/>
</dbReference>
<keyword evidence="5 9" id="KW-0547">Nucleotide-binding</keyword>
<feature type="binding site" evidence="9">
    <location>
        <begin position="176"/>
        <end position="177"/>
    </location>
    <ligand>
        <name>alpha-D-glucose 1-phosphate</name>
        <dbReference type="ChEBI" id="CHEBI:58601"/>
    </ligand>
</feature>
<evidence type="ECO:0000256" key="1">
    <source>
        <dbReference type="ARBA" id="ARBA00010443"/>
    </source>
</evidence>
<dbReference type="PROSITE" id="PS00808">
    <property type="entry name" value="ADP_GLC_PYROPHOSPH_1"/>
    <property type="match status" value="1"/>
</dbReference>
<dbReference type="Proteomes" id="UP000037600">
    <property type="component" value="Unassembled WGS sequence"/>
</dbReference>
<dbReference type="InterPro" id="IPR005836">
    <property type="entry name" value="ADP_Glu_pyroP_CS"/>
</dbReference>
<dbReference type="Pfam" id="PF00483">
    <property type="entry name" value="NTP_transferase"/>
    <property type="match status" value="1"/>
</dbReference>
<feature type="site" description="Could play a key role in the communication between the regulatory and the substrate sites" evidence="9">
    <location>
        <position position="58"/>
    </location>
</feature>